<accession>A0ABY6N0V7</accession>
<name>A0ABY6N0V7_9ALTE</name>
<organism evidence="4 5">
    <name type="scientific">Alkalimarinus alittae</name>
    <dbReference type="NCBI Taxonomy" id="2961619"/>
    <lineage>
        <taxon>Bacteria</taxon>
        <taxon>Pseudomonadati</taxon>
        <taxon>Pseudomonadota</taxon>
        <taxon>Gammaproteobacteria</taxon>
        <taxon>Alteromonadales</taxon>
        <taxon>Alteromonadaceae</taxon>
        <taxon>Alkalimarinus</taxon>
    </lineage>
</organism>
<feature type="region of interest" description="Disordered" evidence="1">
    <location>
        <begin position="78"/>
        <end position="101"/>
    </location>
</feature>
<evidence type="ECO:0000313" key="5">
    <source>
        <dbReference type="Proteomes" id="UP001163739"/>
    </source>
</evidence>
<dbReference type="SUPFAM" id="SSF110997">
    <property type="entry name" value="Sporulation related repeat"/>
    <property type="match status" value="1"/>
</dbReference>
<proteinExistence type="predicted"/>
<dbReference type="Gene3D" id="3.30.70.1070">
    <property type="entry name" value="Sporulation related repeat"/>
    <property type="match status" value="1"/>
</dbReference>
<keyword evidence="2" id="KW-0812">Transmembrane</keyword>
<keyword evidence="2" id="KW-0472">Membrane</keyword>
<dbReference type="InterPro" id="IPR007730">
    <property type="entry name" value="SPOR-like_dom"/>
</dbReference>
<dbReference type="Pfam" id="PF05036">
    <property type="entry name" value="SPOR"/>
    <property type="match status" value="1"/>
</dbReference>
<evidence type="ECO:0000256" key="1">
    <source>
        <dbReference type="SAM" id="MobiDB-lite"/>
    </source>
</evidence>
<feature type="compositionally biased region" description="Polar residues" evidence="1">
    <location>
        <begin position="31"/>
        <end position="42"/>
    </location>
</feature>
<dbReference type="Proteomes" id="UP001163739">
    <property type="component" value="Chromosome"/>
</dbReference>
<dbReference type="InterPro" id="IPR052521">
    <property type="entry name" value="Cell_div_SPOR-domain"/>
</dbReference>
<evidence type="ECO:0000259" key="3">
    <source>
        <dbReference type="PROSITE" id="PS51724"/>
    </source>
</evidence>
<protein>
    <submittedName>
        <fullName evidence="4">SPOR domain-containing protein</fullName>
    </submittedName>
</protein>
<feature type="transmembrane region" description="Helical" evidence="2">
    <location>
        <begin position="51"/>
        <end position="70"/>
    </location>
</feature>
<dbReference type="PANTHER" id="PTHR38687">
    <property type="entry name" value="CELL DIVISION PROTEIN DEDD-RELATED"/>
    <property type="match status" value="1"/>
</dbReference>
<evidence type="ECO:0000313" key="4">
    <source>
        <dbReference type="EMBL" id="UZE95736.1"/>
    </source>
</evidence>
<dbReference type="InterPro" id="IPR036680">
    <property type="entry name" value="SPOR-like_sf"/>
</dbReference>
<sequence>MTRDYAKPSTTKEPGKRSKGRAGSSKPKAAKSNTRAQKQNTPAPRPKSTPWVIIACIVIASLFVTGLVYLNKVPPTKATLPVAPTQKTETPPAKPDTSSTTKERFKFYDLLPESEIIPPKVDAYQYKEKGKQIKYEYILQTGSFRNLSDAERQKAMIGFQGLKANIEKVVTSSNSTWYRVQVGPYTSRSKMNSSMDRLVAINIQPLVKKNKR</sequence>
<dbReference type="RefSeq" id="WP_265047226.1">
    <property type="nucleotide sequence ID" value="NZ_CP100390.1"/>
</dbReference>
<gene>
    <name evidence="4" type="ORF">NKI27_16995</name>
</gene>
<feature type="region of interest" description="Disordered" evidence="1">
    <location>
        <begin position="1"/>
        <end position="47"/>
    </location>
</feature>
<dbReference type="EMBL" id="CP100390">
    <property type="protein sequence ID" value="UZE95736.1"/>
    <property type="molecule type" value="Genomic_DNA"/>
</dbReference>
<keyword evidence="5" id="KW-1185">Reference proteome</keyword>
<evidence type="ECO:0000256" key="2">
    <source>
        <dbReference type="SAM" id="Phobius"/>
    </source>
</evidence>
<reference evidence="4" key="1">
    <citation type="submission" date="2022-06" db="EMBL/GenBank/DDBJ databases">
        <title>Alkalimarinus sp. nov., isolated from gut of a Alitta virens.</title>
        <authorList>
            <person name="Yang A.I."/>
            <person name="Shin N.-R."/>
        </authorList>
    </citation>
    <scope>NUCLEOTIDE SEQUENCE</scope>
    <source>
        <strain evidence="4">A2M4</strain>
    </source>
</reference>
<feature type="domain" description="SPOR" evidence="3">
    <location>
        <begin position="131"/>
        <end position="210"/>
    </location>
</feature>
<keyword evidence="2" id="KW-1133">Transmembrane helix</keyword>
<dbReference type="PROSITE" id="PS51724">
    <property type="entry name" value="SPOR"/>
    <property type="match status" value="1"/>
</dbReference>